<evidence type="ECO:0000313" key="3">
    <source>
        <dbReference type="Proteomes" id="UP001515100"/>
    </source>
</evidence>
<evidence type="ECO:0000259" key="1">
    <source>
        <dbReference type="Pfam" id="PF03713"/>
    </source>
</evidence>
<dbReference type="InterPro" id="IPR012347">
    <property type="entry name" value="Ferritin-like"/>
</dbReference>
<name>A0A641ANV9_9ACTN</name>
<protein>
    <submittedName>
        <fullName evidence="2">DUF305 domain-containing protein</fullName>
    </submittedName>
</protein>
<dbReference type="AlphaFoldDB" id="A0A641ANV9"/>
<dbReference type="Gene3D" id="1.20.1260.10">
    <property type="match status" value="1"/>
</dbReference>
<keyword evidence="3" id="KW-1185">Reference proteome</keyword>
<dbReference type="PANTHER" id="PTHR36933">
    <property type="entry name" value="SLL0788 PROTEIN"/>
    <property type="match status" value="1"/>
</dbReference>
<dbReference type="PROSITE" id="PS51257">
    <property type="entry name" value="PROKAR_LIPOPROTEIN"/>
    <property type="match status" value="1"/>
</dbReference>
<sequence>MKVATLVAVAAAALTACSSSDDSSASADFNKADVSFAQDMIPHHRQATEMAALAKTRTDTAAVLELAADIEAAQGPEIDTMTGWLKEWGKDVPADGDDMGGMDHSNMGDDSSSMPGMMSDDQMAELEASSGVAFDQMFLTMMVAHHEGAVQMAKAEQSDGKNAEAKALAGTIRKDQTAEIATMRDLLGS</sequence>
<gene>
    <name evidence="2" type="ORF">ESP62_013335</name>
</gene>
<dbReference type="EMBL" id="SDPP02000003">
    <property type="protein sequence ID" value="KAA1376614.1"/>
    <property type="molecule type" value="Genomic_DNA"/>
</dbReference>
<organism evidence="2 3">
    <name type="scientific">Aeromicrobium fastidiosum</name>
    <dbReference type="NCBI Taxonomy" id="52699"/>
    <lineage>
        <taxon>Bacteria</taxon>
        <taxon>Bacillati</taxon>
        <taxon>Actinomycetota</taxon>
        <taxon>Actinomycetes</taxon>
        <taxon>Propionibacteriales</taxon>
        <taxon>Nocardioidaceae</taxon>
        <taxon>Aeromicrobium</taxon>
    </lineage>
</organism>
<evidence type="ECO:0000313" key="2">
    <source>
        <dbReference type="EMBL" id="KAA1376614.1"/>
    </source>
</evidence>
<accession>A0A641ANV9</accession>
<dbReference type="Pfam" id="PF03713">
    <property type="entry name" value="DUF305"/>
    <property type="match status" value="1"/>
</dbReference>
<dbReference type="Proteomes" id="UP001515100">
    <property type="component" value="Unassembled WGS sequence"/>
</dbReference>
<comment type="caution">
    <text evidence="2">The sequence shown here is derived from an EMBL/GenBank/DDBJ whole genome shotgun (WGS) entry which is preliminary data.</text>
</comment>
<dbReference type="PANTHER" id="PTHR36933:SF1">
    <property type="entry name" value="SLL0788 PROTEIN"/>
    <property type="match status" value="1"/>
</dbReference>
<proteinExistence type="predicted"/>
<feature type="domain" description="DUF305" evidence="1">
    <location>
        <begin position="33"/>
        <end position="187"/>
    </location>
</feature>
<dbReference type="InterPro" id="IPR005183">
    <property type="entry name" value="DUF305_CopM-like"/>
</dbReference>
<reference evidence="2" key="1">
    <citation type="submission" date="2019-09" db="EMBL/GenBank/DDBJ databases">
        <authorList>
            <person name="Li J."/>
        </authorList>
    </citation>
    <scope>NUCLEOTIDE SEQUENCE [LARGE SCALE GENOMIC DNA]</scope>
    <source>
        <strain evidence="2">NRBC 14897</strain>
    </source>
</reference>
<dbReference type="OrthoDB" id="26872at2"/>